<feature type="transmembrane region" description="Helical" evidence="1">
    <location>
        <begin position="78"/>
        <end position="96"/>
    </location>
</feature>
<feature type="transmembrane region" description="Helical" evidence="1">
    <location>
        <begin position="40"/>
        <end position="57"/>
    </location>
</feature>
<feature type="transmembrane region" description="Helical" evidence="1">
    <location>
        <begin position="337"/>
        <end position="361"/>
    </location>
</feature>
<dbReference type="AlphaFoldDB" id="A0A538SMY6"/>
<keyword evidence="1" id="KW-0812">Transmembrane</keyword>
<dbReference type="InterPro" id="IPR018650">
    <property type="entry name" value="STSV1_Orf64"/>
</dbReference>
<organism evidence="2 3">
    <name type="scientific">Eiseniibacteriota bacterium</name>
    <dbReference type="NCBI Taxonomy" id="2212470"/>
    <lineage>
        <taxon>Bacteria</taxon>
        <taxon>Candidatus Eiseniibacteriota</taxon>
    </lineage>
</organism>
<protein>
    <submittedName>
        <fullName evidence="2">DUF2079 domain-containing protein</fullName>
    </submittedName>
</protein>
<keyword evidence="1" id="KW-0472">Membrane</keyword>
<feature type="transmembrane region" description="Helical" evidence="1">
    <location>
        <begin position="373"/>
        <end position="394"/>
    </location>
</feature>
<evidence type="ECO:0000313" key="3">
    <source>
        <dbReference type="Proteomes" id="UP000319829"/>
    </source>
</evidence>
<dbReference type="Proteomes" id="UP000319829">
    <property type="component" value="Unassembled WGS sequence"/>
</dbReference>
<dbReference type="EMBL" id="VBOU01000094">
    <property type="protein sequence ID" value="TMQ52739.1"/>
    <property type="molecule type" value="Genomic_DNA"/>
</dbReference>
<feature type="transmembrane region" description="Helical" evidence="1">
    <location>
        <begin position="268"/>
        <end position="291"/>
    </location>
</feature>
<gene>
    <name evidence="2" type="ORF">E6K74_11385</name>
</gene>
<feature type="transmembrane region" description="Helical" evidence="1">
    <location>
        <begin position="172"/>
        <end position="196"/>
    </location>
</feature>
<reference evidence="2 3" key="1">
    <citation type="journal article" date="2019" name="Nat. Microbiol.">
        <title>Mediterranean grassland soil C-N compound turnover is dependent on rainfall and depth, and is mediated by genomically divergent microorganisms.</title>
        <authorList>
            <person name="Diamond S."/>
            <person name="Andeer P.F."/>
            <person name="Li Z."/>
            <person name="Crits-Christoph A."/>
            <person name="Burstein D."/>
            <person name="Anantharaman K."/>
            <person name="Lane K.R."/>
            <person name="Thomas B.C."/>
            <person name="Pan C."/>
            <person name="Northen T.R."/>
            <person name="Banfield J.F."/>
        </authorList>
    </citation>
    <scope>NUCLEOTIDE SEQUENCE [LARGE SCALE GENOMIC DNA]</scope>
    <source>
        <strain evidence="2">WS_4</strain>
    </source>
</reference>
<feature type="transmembrane region" description="Helical" evidence="1">
    <location>
        <begin position="202"/>
        <end position="224"/>
    </location>
</feature>
<evidence type="ECO:0000256" key="1">
    <source>
        <dbReference type="SAM" id="Phobius"/>
    </source>
</evidence>
<comment type="caution">
    <text evidence="2">The sequence shown here is derived from an EMBL/GenBank/DDBJ whole genome shotgun (WGS) entry which is preliminary data.</text>
</comment>
<dbReference type="Pfam" id="PF09852">
    <property type="entry name" value="DUF2079"/>
    <property type="match status" value="1"/>
</dbReference>
<keyword evidence="1" id="KW-1133">Transmembrane helix</keyword>
<evidence type="ECO:0000313" key="2">
    <source>
        <dbReference type="EMBL" id="TMQ52739.1"/>
    </source>
</evidence>
<name>A0A538SMY6_UNCEI</name>
<proteinExistence type="predicted"/>
<feature type="transmembrane region" description="Helical" evidence="1">
    <location>
        <begin position="311"/>
        <end position="330"/>
    </location>
</feature>
<accession>A0A538SMY6</accession>
<sequence length="527" mass="57782">MLSALRRGALLLALVCAALLPLVALNLTHVGSFHLKRFRELTWILYGALAVFALARRDRASFAREWSGRMHAILEHPRFFPAMSGTMLGLYVLAAWTQHLSFHTFSHDFSMIDEALLPRADRPLLYSPVLGRSFLSEHFSPILVMLVPIHAVIRSPYLLVALQPVALWGSGVLLRSILARIGVSSATANLACLVYWNHAVQIAALLYLFHMECFLPLFAFAMVLHYKRGSVWKYAAATCLALMVKEDVGLYVAAFGLYAAFVDRRRTWGLLTAAAGLAWTAFALRVAMPAVGAAGGGYSFLSRWSAWGDGIGGVVLGFLTHPIDLVRALVTWTYLKFFAALLFTPFLTGAGWLLFLVPWVVPATSGFMQQATLGLYYGIPLLAFSAVAGVFGLVSAAFRRLASSRLALGAACAAVVLNVSHLSYPEIPRARARFLRDLGAVPDTAAVQAMSCFYPVLGYRREKSLIQTGSEVTADYAVLRTDGTPWPLGPGEAQQIVDRALASGRYENRSSVKDFYILRRLRPAPPR</sequence>